<dbReference type="KEGG" id="pcw:110213908"/>
<dbReference type="SUPFAM" id="SSF52087">
    <property type="entry name" value="CRAL/TRIO domain"/>
    <property type="match status" value="1"/>
</dbReference>
<dbReference type="GO" id="GO:1903078">
    <property type="term" value="P:positive regulation of protein localization to plasma membrane"/>
    <property type="evidence" value="ECO:0007669"/>
    <property type="project" value="Ensembl"/>
</dbReference>
<keyword evidence="6" id="KW-0007">Acetylation</keyword>
<dbReference type="Gene3D" id="3.90.190.10">
    <property type="entry name" value="Protein tyrosine phosphatase superfamily"/>
    <property type="match status" value="1"/>
</dbReference>
<dbReference type="SUPFAM" id="SSF52799">
    <property type="entry name" value="(Phosphotyrosine protein) phosphatases II"/>
    <property type="match status" value="1"/>
</dbReference>
<dbReference type="RefSeq" id="XP_020850124.1">
    <property type="nucleotide sequence ID" value="XM_020994465.1"/>
</dbReference>
<proteinExistence type="inferred from homology"/>
<dbReference type="PROSITE" id="PS00383">
    <property type="entry name" value="TYR_PHOSPHATASE_1"/>
    <property type="match status" value="1"/>
</dbReference>
<feature type="domain" description="Tyrosine-protein phosphatase" evidence="10">
    <location>
        <begin position="311"/>
        <end position="582"/>
    </location>
</feature>
<name>A0A6P5L027_PHACI</name>
<comment type="similarity">
    <text evidence="8">Belongs to the protein-tyrosine phosphatase family. Non-receptor class 3 subfamily.</text>
</comment>
<keyword evidence="3" id="KW-0963">Cytoplasm</keyword>
<protein>
    <recommendedName>
        <fullName evidence="9">Tyrosine-protein phosphatase non-receptor type 9</fullName>
        <ecNumber evidence="2">3.1.3.48</ecNumber>
    </recommendedName>
</protein>
<dbReference type="PROSITE" id="PS50191">
    <property type="entry name" value="CRAL_TRIO"/>
    <property type="match status" value="1"/>
</dbReference>
<reference evidence="14" key="1">
    <citation type="submission" date="2025-08" db="UniProtKB">
        <authorList>
            <consortium name="RefSeq"/>
        </authorList>
    </citation>
    <scope>IDENTIFICATION</scope>
    <source>
        <tissue evidence="14">Spleen</tissue>
    </source>
</reference>
<evidence type="ECO:0000256" key="1">
    <source>
        <dbReference type="ARBA" id="ARBA00004496"/>
    </source>
</evidence>
<comment type="function">
    <text evidence="7">Protein-tyrosine phosphatase that could participate in the transfer of hydrophobic ligands or in functions of the Golgi apparatus.</text>
</comment>
<dbReference type="AlphaFoldDB" id="A0A6P5L027"/>
<dbReference type="GO" id="GO:0044306">
    <property type="term" value="C:neuron projection terminus"/>
    <property type="evidence" value="ECO:0007669"/>
    <property type="project" value="Ensembl"/>
</dbReference>
<dbReference type="SMART" id="SM00194">
    <property type="entry name" value="PTPc"/>
    <property type="match status" value="1"/>
</dbReference>
<dbReference type="SMART" id="SM01100">
    <property type="entry name" value="CRAL_TRIO_N"/>
    <property type="match status" value="1"/>
</dbReference>
<evidence type="ECO:0000256" key="5">
    <source>
        <dbReference type="ARBA" id="ARBA00022912"/>
    </source>
</evidence>
<dbReference type="PROSITE" id="PS50055">
    <property type="entry name" value="TYR_PHOSPHATASE_PTP"/>
    <property type="match status" value="1"/>
</dbReference>
<dbReference type="SUPFAM" id="SSF46938">
    <property type="entry name" value="CRAL/TRIO N-terminal domain"/>
    <property type="match status" value="1"/>
</dbReference>
<dbReference type="EC" id="3.1.3.48" evidence="2"/>
<dbReference type="FunCoup" id="A0A6P5L027">
    <property type="interactions" value="3022"/>
</dbReference>
<dbReference type="SMART" id="SM00404">
    <property type="entry name" value="PTPc_motif"/>
    <property type="match status" value="1"/>
</dbReference>
<feature type="domain" description="Tyrosine specific protein phosphatases" evidence="11">
    <location>
        <begin position="489"/>
        <end position="573"/>
    </location>
</feature>
<comment type="subcellular location">
    <subcellularLocation>
        <location evidence="1">Cytoplasm</location>
    </subcellularLocation>
</comment>
<dbReference type="Gene3D" id="1.10.8.20">
    <property type="entry name" value="N-terminal domain of phosphatidylinositol transfer protein sec14p"/>
    <property type="match status" value="1"/>
</dbReference>
<keyword evidence="4" id="KW-0378">Hydrolase</keyword>
<dbReference type="GO" id="GO:0005737">
    <property type="term" value="C:cytoplasm"/>
    <property type="evidence" value="ECO:0007669"/>
    <property type="project" value="UniProtKB-SubCell"/>
</dbReference>
<dbReference type="GeneID" id="110213908"/>
<evidence type="ECO:0000259" key="10">
    <source>
        <dbReference type="PROSITE" id="PS50055"/>
    </source>
</evidence>
<dbReference type="SMART" id="SM00516">
    <property type="entry name" value="SEC14"/>
    <property type="match status" value="1"/>
</dbReference>
<dbReference type="PRINTS" id="PR00700">
    <property type="entry name" value="PRTYPHPHTASE"/>
</dbReference>
<dbReference type="InterPro" id="IPR036865">
    <property type="entry name" value="CRAL-TRIO_dom_sf"/>
</dbReference>
<evidence type="ECO:0000256" key="3">
    <source>
        <dbReference type="ARBA" id="ARBA00022490"/>
    </source>
</evidence>
<dbReference type="InterPro" id="IPR000242">
    <property type="entry name" value="PTP_cat"/>
</dbReference>
<dbReference type="InterPro" id="IPR001251">
    <property type="entry name" value="CRAL-TRIO_dom"/>
</dbReference>
<dbReference type="CDD" id="cd14543">
    <property type="entry name" value="PTPc-N9"/>
    <property type="match status" value="1"/>
</dbReference>
<dbReference type="PROSITE" id="PS50056">
    <property type="entry name" value="TYR_PHOSPHATASE_2"/>
    <property type="match status" value="1"/>
</dbReference>
<evidence type="ECO:0000256" key="4">
    <source>
        <dbReference type="ARBA" id="ARBA00022801"/>
    </source>
</evidence>
<evidence type="ECO:0000313" key="13">
    <source>
        <dbReference type="Proteomes" id="UP000515140"/>
    </source>
</evidence>
<dbReference type="InterPro" id="IPR029021">
    <property type="entry name" value="Prot-tyrosine_phosphatase-like"/>
</dbReference>
<accession>A0A6P5L027</accession>
<dbReference type="OMA" id="DLASWNF"/>
<sequence length="601" mass="69025">MEPGPEAGPEPGPGPWLDMAPELTHDEELATKQFLEEINKWTVQYNVSPLSWNLAVRFLMARKFDVLRAIELFHSYREMRRKEGIVKLRPHEDPLRSEILSGKFTILNTRDPSGASIALFTAKLHHPHKSSQHVVLQALFYLLDRAMDSFETQRNGLVFIYDMGGSNYNNFELDLGKKVLNLLKGAFPARLKKVLIVGAPMWFRVPYSIISILLKDKVRERIQIMRTSELTQHLPRECLPESLGGYIKLDLTSWNFQFLPQVNGHLDPLDEIILLSLTPSEESDSVHIPGPHAMTILELLEHFSHRQKRGIYEEYEDIRRENPVGTFHCSMSPGNLEKNRYGDVPCLDQTRVKLTKGSGITQTDYINASFMDGYKQKNAYIGTQGPLENTYHDFWLMVWEQRVLVIVMTTRFEEGGRRKCGQYWPLDKDSQIRFGFLTVTNQGVENMNHYKKTTLEIHNTEERQKRQVTHFQFLSWPDYGVPSSADSLIDFLRVVRSQQKTAVRSLGPRFRGHPRGPPIVVHCSAGIGRTGTFCSLDICLAQLEELGTLNVFQTVSRMRTQRAFSIQTPEQYFFCYKAIIEYALKEGLVPPGCHLLGIERQ</sequence>
<dbReference type="InterPro" id="IPR050348">
    <property type="entry name" value="Protein-Tyr_Phosphatase"/>
</dbReference>
<dbReference type="Proteomes" id="UP000515140">
    <property type="component" value="Unplaced"/>
</dbReference>
<dbReference type="GO" id="GO:0010977">
    <property type="term" value="P:negative regulation of neuron projection development"/>
    <property type="evidence" value="ECO:0007669"/>
    <property type="project" value="Ensembl"/>
</dbReference>
<dbReference type="PANTHER" id="PTHR19134:SF285">
    <property type="entry name" value="TYROSINE-PROTEIN PHOSPHATASE NON-RECEPTOR TYPE 9"/>
    <property type="match status" value="1"/>
</dbReference>
<dbReference type="PANTHER" id="PTHR19134">
    <property type="entry name" value="RECEPTOR-TYPE TYROSINE-PROTEIN PHOSPHATASE"/>
    <property type="match status" value="1"/>
</dbReference>
<dbReference type="Gene3D" id="3.40.525.10">
    <property type="entry name" value="CRAL-TRIO lipid binding domain"/>
    <property type="match status" value="1"/>
</dbReference>
<feature type="domain" description="CRAL-TRIO" evidence="12">
    <location>
        <begin position="92"/>
        <end position="251"/>
    </location>
</feature>
<organism evidence="13 14">
    <name type="scientific">Phascolarctos cinereus</name>
    <name type="common">Koala</name>
    <dbReference type="NCBI Taxonomy" id="38626"/>
    <lineage>
        <taxon>Eukaryota</taxon>
        <taxon>Metazoa</taxon>
        <taxon>Chordata</taxon>
        <taxon>Craniata</taxon>
        <taxon>Vertebrata</taxon>
        <taxon>Euteleostomi</taxon>
        <taxon>Mammalia</taxon>
        <taxon>Metatheria</taxon>
        <taxon>Diprotodontia</taxon>
        <taxon>Phascolarctidae</taxon>
        <taxon>Phascolarctos</taxon>
    </lineage>
</organism>
<dbReference type="InterPro" id="IPR036273">
    <property type="entry name" value="CRAL/TRIO_N_dom_sf"/>
</dbReference>
<evidence type="ECO:0000256" key="6">
    <source>
        <dbReference type="ARBA" id="ARBA00022990"/>
    </source>
</evidence>
<dbReference type="FunFam" id="3.90.190.10:FF:000026">
    <property type="entry name" value="tyrosine-protein phosphatase non-receptor type 9"/>
    <property type="match status" value="1"/>
</dbReference>
<gene>
    <name evidence="14" type="primary">PTPN9</name>
</gene>
<dbReference type="CTD" id="5780"/>
<evidence type="ECO:0000256" key="9">
    <source>
        <dbReference type="ARBA" id="ARBA00069781"/>
    </source>
</evidence>
<dbReference type="FunFam" id="3.40.525.10:FF:000005">
    <property type="entry name" value="Tyrosine-protein phosphatase non-receptor type 9"/>
    <property type="match status" value="1"/>
</dbReference>
<evidence type="ECO:0000259" key="11">
    <source>
        <dbReference type="PROSITE" id="PS50056"/>
    </source>
</evidence>
<evidence type="ECO:0000256" key="8">
    <source>
        <dbReference type="ARBA" id="ARBA00060781"/>
    </source>
</evidence>
<dbReference type="InterPro" id="IPR000387">
    <property type="entry name" value="Tyr_Pase_dom"/>
</dbReference>
<dbReference type="CDD" id="cd00170">
    <property type="entry name" value="SEC14"/>
    <property type="match status" value="1"/>
</dbReference>
<dbReference type="InterPro" id="IPR016130">
    <property type="entry name" value="Tyr_Pase_AS"/>
</dbReference>
<dbReference type="InParanoid" id="A0A6P5L027"/>
<dbReference type="Pfam" id="PF00650">
    <property type="entry name" value="CRAL_TRIO"/>
    <property type="match status" value="1"/>
</dbReference>
<dbReference type="InterPro" id="IPR003595">
    <property type="entry name" value="Tyr_Pase_cat"/>
</dbReference>
<evidence type="ECO:0000256" key="2">
    <source>
        <dbReference type="ARBA" id="ARBA00013064"/>
    </source>
</evidence>
<dbReference type="Pfam" id="PF00102">
    <property type="entry name" value="Y_phosphatase"/>
    <property type="match status" value="1"/>
</dbReference>
<keyword evidence="5" id="KW-0904">Protein phosphatase</keyword>
<dbReference type="InterPro" id="IPR011074">
    <property type="entry name" value="CRAL/TRIO_N_dom"/>
</dbReference>
<evidence type="ECO:0000313" key="14">
    <source>
        <dbReference type="RefSeq" id="XP_020850124.1"/>
    </source>
</evidence>
<evidence type="ECO:0000256" key="7">
    <source>
        <dbReference type="ARBA" id="ARBA00055430"/>
    </source>
</evidence>
<dbReference type="GO" id="GO:0004725">
    <property type="term" value="F:protein tyrosine phosphatase activity"/>
    <property type="evidence" value="ECO:0007669"/>
    <property type="project" value="UniProtKB-EC"/>
</dbReference>
<keyword evidence="13" id="KW-1185">Reference proteome</keyword>
<evidence type="ECO:0000259" key="12">
    <source>
        <dbReference type="PROSITE" id="PS50191"/>
    </source>
</evidence>